<dbReference type="EMBL" id="VDUZ01000004">
    <property type="protein sequence ID" value="TXL80331.1"/>
    <property type="molecule type" value="Genomic_DNA"/>
</dbReference>
<sequence>MSLRGCVGRYTREDGRHCQNWPDDQLTVIDLLNSVAPYDGGAGGSLDGNINGRLVAGISSDALYRAISQFEDTQFPGQCTGVVAPDSLLLRRLEELSACAPIGAAPQVEDMPELRSAD</sequence>
<reference evidence="1 2" key="1">
    <citation type="submission" date="2019-06" db="EMBL/GenBank/DDBJ databases">
        <title>New taxonomy in bacterial strain CC-CFT640, isolated from vineyard.</title>
        <authorList>
            <person name="Lin S.-Y."/>
            <person name="Tsai C.-F."/>
            <person name="Young C.-C."/>
        </authorList>
    </citation>
    <scope>NUCLEOTIDE SEQUENCE [LARGE SCALE GENOMIC DNA]</scope>
    <source>
        <strain evidence="1 2">CC-CFT640</strain>
    </source>
</reference>
<accession>A0A5C8PTP7</accession>
<proteinExistence type="predicted"/>
<dbReference type="AlphaFoldDB" id="A0A5C8PTP7"/>
<gene>
    <name evidence="1" type="ORF">FHP25_04670</name>
</gene>
<evidence type="ECO:0000313" key="1">
    <source>
        <dbReference type="EMBL" id="TXL80331.1"/>
    </source>
</evidence>
<name>A0A5C8PTP7_9HYPH</name>
<dbReference type="OrthoDB" id="8177309at2"/>
<dbReference type="Proteomes" id="UP000321638">
    <property type="component" value="Unassembled WGS sequence"/>
</dbReference>
<organism evidence="1 2">
    <name type="scientific">Vineibacter terrae</name>
    <dbReference type="NCBI Taxonomy" id="2586908"/>
    <lineage>
        <taxon>Bacteria</taxon>
        <taxon>Pseudomonadati</taxon>
        <taxon>Pseudomonadota</taxon>
        <taxon>Alphaproteobacteria</taxon>
        <taxon>Hyphomicrobiales</taxon>
        <taxon>Vineibacter</taxon>
    </lineage>
</organism>
<evidence type="ECO:0000313" key="2">
    <source>
        <dbReference type="Proteomes" id="UP000321638"/>
    </source>
</evidence>
<dbReference type="RefSeq" id="WP_147845746.1">
    <property type="nucleotide sequence ID" value="NZ_VDUZ01000004.1"/>
</dbReference>
<protein>
    <submittedName>
        <fullName evidence="1">Uncharacterized protein</fullName>
    </submittedName>
</protein>
<comment type="caution">
    <text evidence="1">The sequence shown here is derived from an EMBL/GenBank/DDBJ whole genome shotgun (WGS) entry which is preliminary data.</text>
</comment>
<keyword evidence="2" id="KW-1185">Reference proteome</keyword>